<proteinExistence type="predicted"/>
<accession>A0ABV0TYA5</accession>
<evidence type="ECO:0000313" key="3">
    <source>
        <dbReference type="Proteomes" id="UP001482620"/>
    </source>
</evidence>
<evidence type="ECO:0000313" key="2">
    <source>
        <dbReference type="EMBL" id="MEQ2236452.1"/>
    </source>
</evidence>
<dbReference type="EMBL" id="JAHRIQ010047374">
    <property type="protein sequence ID" value="MEQ2236452.1"/>
    <property type="molecule type" value="Genomic_DNA"/>
</dbReference>
<name>A0ABV0TYA5_9TELE</name>
<dbReference type="Proteomes" id="UP001482620">
    <property type="component" value="Unassembled WGS sequence"/>
</dbReference>
<feature type="region of interest" description="Disordered" evidence="1">
    <location>
        <begin position="1"/>
        <end position="34"/>
    </location>
</feature>
<organism evidence="2 3">
    <name type="scientific">Ilyodon furcidens</name>
    <name type="common">goldbreast splitfin</name>
    <dbReference type="NCBI Taxonomy" id="33524"/>
    <lineage>
        <taxon>Eukaryota</taxon>
        <taxon>Metazoa</taxon>
        <taxon>Chordata</taxon>
        <taxon>Craniata</taxon>
        <taxon>Vertebrata</taxon>
        <taxon>Euteleostomi</taxon>
        <taxon>Actinopterygii</taxon>
        <taxon>Neopterygii</taxon>
        <taxon>Teleostei</taxon>
        <taxon>Neoteleostei</taxon>
        <taxon>Acanthomorphata</taxon>
        <taxon>Ovalentaria</taxon>
        <taxon>Atherinomorphae</taxon>
        <taxon>Cyprinodontiformes</taxon>
        <taxon>Goodeidae</taxon>
        <taxon>Ilyodon</taxon>
    </lineage>
</organism>
<comment type="caution">
    <text evidence="2">The sequence shown here is derived from an EMBL/GenBank/DDBJ whole genome shotgun (WGS) entry which is preliminary data.</text>
</comment>
<protein>
    <submittedName>
        <fullName evidence="2">Uncharacterized protein</fullName>
    </submittedName>
</protein>
<keyword evidence="3" id="KW-1185">Reference proteome</keyword>
<gene>
    <name evidence="2" type="ORF">ILYODFUR_012928</name>
</gene>
<sequence>MDSGSSQVCGGGRRRLKAQPVSSDWPDSRNGGHLHQSGYSGLTVILLQQQVVRSVTSLPGRLTEVQEVFMFYQSLSFTKHTVYITKKVKKFLFDQFFFCNTAPSSTVGNLGYFSFPP</sequence>
<evidence type="ECO:0000256" key="1">
    <source>
        <dbReference type="SAM" id="MobiDB-lite"/>
    </source>
</evidence>
<reference evidence="2 3" key="1">
    <citation type="submission" date="2021-06" db="EMBL/GenBank/DDBJ databases">
        <authorList>
            <person name="Palmer J.M."/>
        </authorList>
    </citation>
    <scope>NUCLEOTIDE SEQUENCE [LARGE SCALE GENOMIC DNA]</scope>
    <source>
        <strain evidence="3">if_2019</strain>
        <tissue evidence="2">Muscle</tissue>
    </source>
</reference>